<feature type="non-terminal residue" evidence="2">
    <location>
        <position position="90"/>
    </location>
</feature>
<feature type="chain" id="PRO_5037266653" description="Lipoprotein" evidence="1">
    <location>
        <begin position="18"/>
        <end position="90"/>
    </location>
</feature>
<dbReference type="PROSITE" id="PS51257">
    <property type="entry name" value="PROKAR_LIPOPROTEIN"/>
    <property type="match status" value="1"/>
</dbReference>
<comment type="caution">
    <text evidence="2">The sequence shown here is derived from an EMBL/GenBank/DDBJ whole genome shotgun (WGS) entry which is preliminary data.</text>
</comment>
<organism evidence="2 3">
    <name type="scientific">Candidatus Cryptobacteroides avicola</name>
    <dbReference type="NCBI Taxonomy" id="2840757"/>
    <lineage>
        <taxon>Bacteria</taxon>
        <taxon>Pseudomonadati</taxon>
        <taxon>Bacteroidota</taxon>
        <taxon>Bacteroidia</taxon>
        <taxon>Bacteroidales</taxon>
        <taxon>Candidatus Cryptobacteroides</taxon>
    </lineage>
</organism>
<accession>A0A940DPI9</accession>
<evidence type="ECO:0000313" key="2">
    <source>
        <dbReference type="EMBL" id="MBO8482503.1"/>
    </source>
</evidence>
<dbReference type="AlphaFoldDB" id="A0A940DPI9"/>
<dbReference type="Proteomes" id="UP000725002">
    <property type="component" value="Unassembled WGS sequence"/>
</dbReference>
<evidence type="ECO:0000256" key="1">
    <source>
        <dbReference type="SAM" id="SignalP"/>
    </source>
</evidence>
<evidence type="ECO:0000313" key="3">
    <source>
        <dbReference type="Proteomes" id="UP000725002"/>
    </source>
</evidence>
<name>A0A940DPI9_9BACT</name>
<dbReference type="EMBL" id="JADILV010000001">
    <property type="protein sequence ID" value="MBO8482503.1"/>
    <property type="molecule type" value="Genomic_DNA"/>
</dbReference>
<reference evidence="2" key="2">
    <citation type="journal article" date="2021" name="PeerJ">
        <title>Extensive microbial diversity within the chicken gut microbiome revealed by metagenomics and culture.</title>
        <authorList>
            <person name="Gilroy R."/>
            <person name="Ravi A."/>
            <person name="Getino M."/>
            <person name="Pursley I."/>
            <person name="Horton D.L."/>
            <person name="Alikhan N.F."/>
            <person name="Baker D."/>
            <person name="Gharbi K."/>
            <person name="Hall N."/>
            <person name="Watson M."/>
            <person name="Adriaenssens E.M."/>
            <person name="Foster-Nyarko E."/>
            <person name="Jarju S."/>
            <person name="Secka A."/>
            <person name="Antonio M."/>
            <person name="Oren A."/>
            <person name="Chaudhuri R.R."/>
            <person name="La Ragione R."/>
            <person name="Hildebrand F."/>
            <person name="Pallen M.J."/>
        </authorList>
    </citation>
    <scope>NUCLEOTIDE SEQUENCE</scope>
    <source>
        <strain evidence="2">G3-8215</strain>
    </source>
</reference>
<proteinExistence type="predicted"/>
<sequence>MKNFRKYSVLLMTAAMACGMLTSCQDKKDTEPEEEPITIRKVWLMEYIDEDTGKKYGYIGYDFGMIDGTYHIIDGYEESEEFVERMNKIY</sequence>
<evidence type="ECO:0008006" key="4">
    <source>
        <dbReference type="Google" id="ProtNLM"/>
    </source>
</evidence>
<reference evidence="2" key="1">
    <citation type="submission" date="2020-10" db="EMBL/GenBank/DDBJ databases">
        <authorList>
            <person name="Gilroy R."/>
        </authorList>
    </citation>
    <scope>NUCLEOTIDE SEQUENCE</scope>
    <source>
        <strain evidence="2">G3-8215</strain>
    </source>
</reference>
<keyword evidence="1" id="KW-0732">Signal</keyword>
<feature type="signal peptide" evidence="1">
    <location>
        <begin position="1"/>
        <end position="17"/>
    </location>
</feature>
<protein>
    <recommendedName>
        <fullName evidence="4">Lipoprotein</fullName>
    </recommendedName>
</protein>
<gene>
    <name evidence="2" type="ORF">IAB75_00045</name>
</gene>